<organism evidence="4 5">
    <name type="scientific">Channa argus</name>
    <name type="common">Northern snakehead</name>
    <name type="synonym">Ophicephalus argus</name>
    <dbReference type="NCBI Taxonomy" id="215402"/>
    <lineage>
        <taxon>Eukaryota</taxon>
        <taxon>Metazoa</taxon>
        <taxon>Chordata</taxon>
        <taxon>Craniata</taxon>
        <taxon>Vertebrata</taxon>
        <taxon>Euteleostomi</taxon>
        <taxon>Actinopterygii</taxon>
        <taxon>Neopterygii</taxon>
        <taxon>Teleostei</taxon>
        <taxon>Neoteleostei</taxon>
        <taxon>Acanthomorphata</taxon>
        <taxon>Anabantaria</taxon>
        <taxon>Anabantiformes</taxon>
        <taxon>Channoidei</taxon>
        <taxon>Channidae</taxon>
        <taxon>Channa</taxon>
    </lineage>
</organism>
<evidence type="ECO:0000256" key="1">
    <source>
        <dbReference type="SAM" id="Phobius"/>
    </source>
</evidence>
<dbReference type="PANTHER" id="PTHR11422:SF12">
    <property type="entry name" value="MICROFIBRIL-ASSOCIATED GLYCOPROTEIN 3"/>
    <property type="match status" value="1"/>
</dbReference>
<dbReference type="InterPro" id="IPR013783">
    <property type="entry name" value="Ig-like_fold"/>
</dbReference>
<accession>A0A6G1PP40</accession>
<dbReference type="PANTHER" id="PTHR11422">
    <property type="entry name" value="T-CELL SURFACE GLYCOPROTEIN CD4"/>
    <property type="match status" value="1"/>
</dbReference>
<dbReference type="InterPro" id="IPR003599">
    <property type="entry name" value="Ig_sub"/>
</dbReference>
<protein>
    <submittedName>
        <fullName evidence="4">Lymphocyte activation gene 3 protein</fullName>
    </submittedName>
</protein>
<feature type="transmembrane region" description="Helical" evidence="1">
    <location>
        <begin position="427"/>
        <end position="447"/>
    </location>
</feature>
<proteinExistence type="predicted"/>
<reference evidence="5" key="2">
    <citation type="submission" date="2019-02" db="EMBL/GenBank/DDBJ databases">
        <title>Opniocepnalus argus Var Kimnra genome.</title>
        <authorList>
            <person name="Zhou C."/>
            <person name="Xiao S."/>
        </authorList>
    </citation>
    <scope>NUCLEOTIDE SEQUENCE [LARGE SCALE GENOMIC DNA]</scope>
</reference>
<keyword evidence="5" id="KW-1185">Reference proteome</keyword>
<dbReference type="InterPro" id="IPR007110">
    <property type="entry name" value="Ig-like_dom"/>
</dbReference>
<dbReference type="InterPro" id="IPR013106">
    <property type="entry name" value="Ig_V-set"/>
</dbReference>
<feature type="domain" description="Ig-like" evidence="3">
    <location>
        <begin position="225"/>
        <end position="317"/>
    </location>
</feature>
<dbReference type="Gene3D" id="2.60.40.10">
    <property type="entry name" value="Immunoglobulins"/>
    <property type="match status" value="4"/>
</dbReference>
<name>A0A6G1PP40_CHAAH</name>
<feature type="domain" description="Ig-like" evidence="3">
    <location>
        <begin position="144"/>
        <end position="218"/>
    </location>
</feature>
<dbReference type="AlphaFoldDB" id="A0A6G1PP40"/>
<gene>
    <name evidence="4" type="ORF">EXN66_Car007746</name>
</gene>
<sequence length="483" mass="53819">MMLLECFMFGAIIFLMTGAQCEDIEIFANEGSVAVLPCTHKPWSSFPPAIIWSKVNKGTVWRKERSGLQYWGASWSQKGSQGSRIQCPHSQYEKGAYNLEISQVTEEDGGFYSCRLEFGAQFTESLVYLRIIKVTVSPPVPIWGRDVSVTCNVSPWPHGASVQWILNNSPFVPQTEIFANTDEAKSVVKEKATAKLSGNWTCVVSFKGKEARASATVSVKGIIQPSDDNTKVYAAVGSAVTLPCVFSNDLAPSSAVWEKLKPGSHFNPAPGRLPPSFSPSLSYSQYPWDRSGSLMEVRLEDEGRYRCSGIVEEQKLTRTMQLIVARIDRNMSKKQGSVTLKCQLSDTSDITDYEWLRVTYDLNGTKSVESIQKGKTLTISGVSEENQGEWLCLFYGKEGILGNVTHHVQLMSGLSGRKSSGSSHNTAAVVGLSFLLLVLLMILAQMYKNHQRRKRIFQYPALETIVHTISNEREERERTRVKK</sequence>
<keyword evidence="1" id="KW-0472">Membrane</keyword>
<dbReference type="EMBL" id="CM015718">
    <property type="protein sequence ID" value="KAF3692070.1"/>
    <property type="molecule type" value="Genomic_DNA"/>
</dbReference>
<dbReference type="SMART" id="SM00409">
    <property type="entry name" value="IG"/>
    <property type="match status" value="4"/>
</dbReference>
<keyword evidence="1" id="KW-0812">Transmembrane</keyword>
<evidence type="ECO:0000256" key="2">
    <source>
        <dbReference type="SAM" id="SignalP"/>
    </source>
</evidence>
<keyword evidence="2" id="KW-0732">Signal</keyword>
<evidence type="ECO:0000313" key="4">
    <source>
        <dbReference type="EMBL" id="KAF3692070.1"/>
    </source>
</evidence>
<keyword evidence="1" id="KW-1133">Transmembrane helix</keyword>
<dbReference type="Pfam" id="PF07686">
    <property type="entry name" value="V-set"/>
    <property type="match status" value="1"/>
</dbReference>
<feature type="domain" description="Ig-like" evidence="3">
    <location>
        <begin position="337"/>
        <end position="392"/>
    </location>
</feature>
<dbReference type="GO" id="GO:0035723">
    <property type="term" value="P:interleukin-15-mediated signaling pathway"/>
    <property type="evidence" value="ECO:0007669"/>
    <property type="project" value="TreeGrafter"/>
</dbReference>
<dbReference type="GO" id="GO:0009897">
    <property type="term" value="C:external side of plasma membrane"/>
    <property type="evidence" value="ECO:0007669"/>
    <property type="project" value="TreeGrafter"/>
</dbReference>
<dbReference type="GO" id="GO:0045121">
    <property type="term" value="C:membrane raft"/>
    <property type="evidence" value="ECO:0007669"/>
    <property type="project" value="TreeGrafter"/>
</dbReference>
<evidence type="ECO:0000259" key="3">
    <source>
        <dbReference type="PROSITE" id="PS50835"/>
    </source>
</evidence>
<reference evidence="4 5" key="1">
    <citation type="submission" date="2019-02" db="EMBL/GenBank/DDBJ databases">
        <title>Opniocepnalus argus genome.</title>
        <authorList>
            <person name="Zhou C."/>
            <person name="Xiao S."/>
        </authorList>
    </citation>
    <scope>NUCLEOTIDE SEQUENCE [LARGE SCALE GENOMIC DNA]</scope>
    <source>
        <strain evidence="4">OARG1902GOOAL</strain>
        <tissue evidence="4">Muscle</tissue>
    </source>
</reference>
<dbReference type="GO" id="GO:0070374">
    <property type="term" value="P:positive regulation of ERK1 and ERK2 cascade"/>
    <property type="evidence" value="ECO:0007669"/>
    <property type="project" value="TreeGrafter"/>
</dbReference>
<feature type="domain" description="Ig-like" evidence="3">
    <location>
        <begin position="30"/>
        <end position="127"/>
    </location>
</feature>
<feature type="chain" id="PRO_5026026634" evidence="2">
    <location>
        <begin position="22"/>
        <end position="483"/>
    </location>
</feature>
<dbReference type="InterPro" id="IPR036179">
    <property type="entry name" value="Ig-like_dom_sf"/>
</dbReference>
<dbReference type="Proteomes" id="UP000503349">
    <property type="component" value="Chromosome 7"/>
</dbReference>
<dbReference type="OrthoDB" id="9937043at2759"/>
<dbReference type="GO" id="GO:0042289">
    <property type="term" value="F:MHC class II protein binding"/>
    <property type="evidence" value="ECO:0007669"/>
    <property type="project" value="TreeGrafter"/>
</dbReference>
<evidence type="ECO:0000313" key="5">
    <source>
        <dbReference type="Proteomes" id="UP000503349"/>
    </source>
</evidence>
<dbReference type="GO" id="GO:1990782">
    <property type="term" value="F:protein tyrosine kinase binding"/>
    <property type="evidence" value="ECO:0007669"/>
    <property type="project" value="TreeGrafter"/>
</dbReference>
<dbReference type="SUPFAM" id="SSF48726">
    <property type="entry name" value="Immunoglobulin"/>
    <property type="match status" value="3"/>
</dbReference>
<feature type="signal peptide" evidence="2">
    <location>
        <begin position="1"/>
        <end position="21"/>
    </location>
</feature>
<dbReference type="PROSITE" id="PS50835">
    <property type="entry name" value="IG_LIKE"/>
    <property type="match status" value="4"/>
</dbReference>
<dbReference type="GO" id="GO:0042110">
    <property type="term" value="P:T cell activation"/>
    <property type="evidence" value="ECO:0007669"/>
    <property type="project" value="TreeGrafter"/>
</dbReference>